<dbReference type="PANTHER" id="PTHR30404">
    <property type="entry name" value="N-ACETYLMURAMOYL-L-ALANINE AMIDASE"/>
    <property type="match status" value="1"/>
</dbReference>
<dbReference type="Pfam" id="PF01520">
    <property type="entry name" value="Amidase_3"/>
    <property type="match status" value="1"/>
</dbReference>
<dbReference type="InterPro" id="IPR050695">
    <property type="entry name" value="N-acetylmuramoyl_amidase_3"/>
</dbReference>
<keyword evidence="1" id="KW-0378">Hydrolase</keyword>
<organism evidence="3 4">
    <name type="scientific">Candidatus Caccovicinus merdipullorum</name>
    <dbReference type="NCBI Taxonomy" id="2840724"/>
    <lineage>
        <taxon>Bacteria</taxon>
        <taxon>Bacillati</taxon>
        <taxon>Bacillota</taxon>
        <taxon>Clostridia</taxon>
        <taxon>Eubacteriales</taxon>
        <taxon>Candidatus Caccovicinus</taxon>
    </lineage>
</organism>
<accession>A0A9D1KHW4</accession>
<dbReference type="Gene3D" id="3.40.630.40">
    <property type="entry name" value="Zn-dependent exopeptidases"/>
    <property type="match status" value="1"/>
</dbReference>
<evidence type="ECO:0000256" key="1">
    <source>
        <dbReference type="ARBA" id="ARBA00022801"/>
    </source>
</evidence>
<dbReference type="SMART" id="SM00646">
    <property type="entry name" value="Ami_3"/>
    <property type="match status" value="1"/>
</dbReference>
<gene>
    <name evidence="3" type="ORF">IAB60_13680</name>
</gene>
<dbReference type="Proteomes" id="UP000886860">
    <property type="component" value="Unassembled WGS sequence"/>
</dbReference>
<dbReference type="EMBL" id="DVKS01000227">
    <property type="protein sequence ID" value="HIT43122.1"/>
    <property type="molecule type" value="Genomic_DNA"/>
</dbReference>
<comment type="caution">
    <text evidence="3">The sequence shown here is derived from an EMBL/GenBank/DDBJ whole genome shotgun (WGS) entry which is preliminary data.</text>
</comment>
<dbReference type="SUPFAM" id="SSF53187">
    <property type="entry name" value="Zn-dependent exopeptidases"/>
    <property type="match status" value="1"/>
</dbReference>
<proteinExistence type="predicted"/>
<protein>
    <submittedName>
        <fullName evidence="3">N-acetylmuramoyl-L-alanine amidase</fullName>
    </submittedName>
</protein>
<dbReference type="CDD" id="cd02696">
    <property type="entry name" value="MurNAc-LAA"/>
    <property type="match status" value="1"/>
</dbReference>
<reference evidence="3" key="2">
    <citation type="journal article" date="2021" name="PeerJ">
        <title>Extensive microbial diversity within the chicken gut microbiome revealed by metagenomics and culture.</title>
        <authorList>
            <person name="Gilroy R."/>
            <person name="Ravi A."/>
            <person name="Getino M."/>
            <person name="Pursley I."/>
            <person name="Horton D.L."/>
            <person name="Alikhan N.F."/>
            <person name="Baker D."/>
            <person name="Gharbi K."/>
            <person name="Hall N."/>
            <person name="Watson M."/>
            <person name="Adriaenssens E.M."/>
            <person name="Foster-Nyarko E."/>
            <person name="Jarju S."/>
            <person name="Secka A."/>
            <person name="Antonio M."/>
            <person name="Oren A."/>
            <person name="Chaudhuri R.R."/>
            <person name="La Ragione R."/>
            <person name="Hildebrand F."/>
            <person name="Pallen M.J."/>
        </authorList>
    </citation>
    <scope>NUCLEOTIDE SEQUENCE</scope>
    <source>
        <strain evidence="3">CHK123-3438</strain>
    </source>
</reference>
<dbReference type="InterPro" id="IPR002508">
    <property type="entry name" value="MurNAc-LAA_cat"/>
</dbReference>
<name>A0A9D1KHW4_9FIRM</name>
<dbReference type="GO" id="GO:0030288">
    <property type="term" value="C:outer membrane-bounded periplasmic space"/>
    <property type="evidence" value="ECO:0007669"/>
    <property type="project" value="TreeGrafter"/>
</dbReference>
<dbReference type="GO" id="GO:0009253">
    <property type="term" value="P:peptidoglycan catabolic process"/>
    <property type="evidence" value="ECO:0007669"/>
    <property type="project" value="InterPro"/>
</dbReference>
<sequence length="231" mass="26015">MKRRSVQYIAGLVLLILAGVFFSRRGSLTSAPDARAKTPKGVVVLDAGHGGKDPGKVGVGGQLEKDINLQIVLRIKRYLEMNDIQVILTRESDDGLYRLSDSNKKSADMRRRIEIINEVMPDVMVSIHQNSYHESEIRGAQVFYYQNSEKGKAFAQIMQKRFDFVLGEENRRAAKANSSYYLLTHSKPVSIIVEAGFLSNSREAALLETEEYQDRIAWTVAMGILQYLSQL</sequence>
<evidence type="ECO:0000313" key="4">
    <source>
        <dbReference type="Proteomes" id="UP000886860"/>
    </source>
</evidence>
<reference evidence="3" key="1">
    <citation type="submission" date="2020-10" db="EMBL/GenBank/DDBJ databases">
        <authorList>
            <person name="Gilroy R."/>
        </authorList>
    </citation>
    <scope>NUCLEOTIDE SEQUENCE</scope>
    <source>
        <strain evidence="3">CHK123-3438</strain>
    </source>
</reference>
<evidence type="ECO:0000313" key="3">
    <source>
        <dbReference type="EMBL" id="HIT43122.1"/>
    </source>
</evidence>
<dbReference type="PANTHER" id="PTHR30404:SF0">
    <property type="entry name" value="N-ACETYLMURAMOYL-L-ALANINE AMIDASE AMIC"/>
    <property type="match status" value="1"/>
</dbReference>
<dbReference type="AlphaFoldDB" id="A0A9D1KHW4"/>
<evidence type="ECO:0000259" key="2">
    <source>
        <dbReference type="SMART" id="SM00646"/>
    </source>
</evidence>
<dbReference type="GO" id="GO:0008745">
    <property type="term" value="F:N-acetylmuramoyl-L-alanine amidase activity"/>
    <property type="evidence" value="ECO:0007669"/>
    <property type="project" value="InterPro"/>
</dbReference>
<feature type="domain" description="MurNAc-LAA" evidence="2">
    <location>
        <begin position="113"/>
        <end position="225"/>
    </location>
</feature>